<evidence type="ECO:0000259" key="4">
    <source>
        <dbReference type="Pfam" id="PF00881"/>
    </source>
</evidence>
<dbReference type="EMBL" id="CAEZYY010000014">
    <property type="protein sequence ID" value="CAB4754704.1"/>
    <property type="molecule type" value="Genomic_DNA"/>
</dbReference>
<dbReference type="CDD" id="cd02062">
    <property type="entry name" value="Nitro_FMN_reductase"/>
    <property type="match status" value="1"/>
</dbReference>
<dbReference type="Pfam" id="PF00881">
    <property type="entry name" value="Nitroreductase"/>
    <property type="match status" value="1"/>
</dbReference>
<keyword evidence="3" id="KW-0560">Oxidoreductase</keyword>
<protein>
    <submittedName>
        <fullName evidence="6">Unannotated protein</fullName>
    </submittedName>
</protein>
<dbReference type="PANTHER" id="PTHR23026:SF90">
    <property type="entry name" value="IODOTYROSINE DEIODINASE 1"/>
    <property type="match status" value="1"/>
</dbReference>
<dbReference type="InterPro" id="IPR029479">
    <property type="entry name" value="Nitroreductase"/>
</dbReference>
<dbReference type="GO" id="GO:0016491">
    <property type="term" value="F:oxidoreductase activity"/>
    <property type="evidence" value="ECO:0007669"/>
    <property type="project" value="UniProtKB-KW"/>
</dbReference>
<dbReference type="Gene3D" id="3.40.109.10">
    <property type="entry name" value="NADH Oxidase"/>
    <property type="match status" value="1"/>
</dbReference>
<dbReference type="InterPro" id="IPR050627">
    <property type="entry name" value="Nitroreductase/BluB"/>
</dbReference>
<organism evidence="6">
    <name type="scientific">freshwater metagenome</name>
    <dbReference type="NCBI Taxonomy" id="449393"/>
    <lineage>
        <taxon>unclassified sequences</taxon>
        <taxon>metagenomes</taxon>
        <taxon>ecological metagenomes</taxon>
    </lineage>
</organism>
<evidence type="ECO:0000256" key="2">
    <source>
        <dbReference type="ARBA" id="ARBA00022643"/>
    </source>
</evidence>
<proteinExistence type="predicted"/>
<dbReference type="EMBL" id="CAFBQP010000071">
    <property type="protein sequence ID" value="CAB5066158.1"/>
    <property type="molecule type" value="Genomic_DNA"/>
</dbReference>
<sequence>MTRSFDATRPVPADVIEHLVALAARAPSAGKTQGWHVVVLEGGQTAGFWDITLPQERRQGFVWPGLLAAPVILLPLADPQAYLDRYSETDKVATGWGDDVGAWSAPYWTIDTSMAIMTLLLGAQDHGLGTLFFAVSRNEPVLRERLGIPARLDLLGAIALGYAQQDVVRPGRSAPRRRRSAEEIIHRGRW</sequence>
<reference evidence="6" key="1">
    <citation type="submission" date="2020-05" db="EMBL/GenBank/DDBJ databases">
        <authorList>
            <person name="Chiriac C."/>
            <person name="Salcher M."/>
            <person name="Ghai R."/>
            <person name="Kavagutti S V."/>
        </authorList>
    </citation>
    <scope>NUCLEOTIDE SEQUENCE</scope>
</reference>
<name>A0A6J7UP05_9ZZZZ</name>
<evidence type="ECO:0000313" key="6">
    <source>
        <dbReference type="EMBL" id="CAB5066158.1"/>
    </source>
</evidence>
<gene>
    <name evidence="5" type="ORF">UFOPK2806_01231</name>
    <name evidence="6" type="ORF">UFOPK4306_01749</name>
</gene>
<dbReference type="AlphaFoldDB" id="A0A6J7UP05"/>
<keyword evidence="2" id="KW-0288">FMN</keyword>
<keyword evidence="1" id="KW-0285">Flavoprotein</keyword>
<evidence type="ECO:0000313" key="5">
    <source>
        <dbReference type="EMBL" id="CAB4754704.1"/>
    </source>
</evidence>
<feature type="domain" description="Nitroreductase" evidence="4">
    <location>
        <begin position="2"/>
        <end position="162"/>
    </location>
</feature>
<dbReference type="SUPFAM" id="SSF55469">
    <property type="entry name" value="FMN-dependent nitroreductase-like"/>
    <property type="match status" value="1"/>
</dbReference>
<dbReference type="InterPro" id="IPR000415">
    <property type="entry name" value="Nitroreductase-like"/>
</dbReference>
<accession>A0A6J7UP05</accession>
<evidence type="ECO:0000256" key="1">
    <source>
        <dbReference type="ARBA" id="ARBA00022630"/>
    </source>
</evidence>
<evidence type="ECO:0000256" key="3">
    <source>
        <dbReference type="ARBA" id="ARBA00023002"/>
    </source>
</evidence>
<dbReference type="PANTHER" id="PTHR23026">
    <property type="entry name" value="NADPH NITROREDUCTASE"/>
    <property type="match status" value="1"/>
</dbReference>